<dbReference type="PANTHER" id="PTHR37301">
    <property type="entry name" value="DNA-BINDING PROTEIN-RELATED"/>
    <property type="match status" value="1"/>
</dbReference>
<feature type="domain" description="HTH cro/C1-type" evidence="2">
    <location>
        <begin position="13"/>
        <end position="62"/>
    </location>
</feature>
<dbReference type="Proteomes" id="UP001432071">
    <property type="component" value="Chromosome"/>
</dbReference>
<organism evidence="3 4">
    <name type="scientific">Streptomyces bobili</name>
    <dbReference type="NCBI Taxonomy" id="67280"/>
    <lineage>
        <taxon>Bacteria</taxon>
        <taxon>Bacillati</taxon>
        <taxon>Actinomycetota</taxon>
        <taxon>Actinomycetes</taxon>
        <taxon>Kitasatosporales</taxon>
        <taxon>Streptomycetaceae</taxon>
        <taxon>Streptomyces</taxon>
    </lineage>
</organism>
<sequence length="105" mass="10319">MPIVVDIDVMLARRKMSVGELAERVGITPANLAVLKNGRAKAVRFSTLAALCEVLECQPGDLLRWEAGDGAGAGAAAGAGAEAEAESRAGDSAGAVAGAGAVGDG</sequence>
<name>A0ABZ1QVN8_9ACTN</name>
<dbReference type="SMART" id="SM00530">
    <property type="entry name" value="HTH_XRE"/>
    <property type="match status" value="1"/>
</dbReference>
<accession>A0ABZ1QVN8</accession>
<dbReference type="PANTHER" id="PTHR37301:SF1">
    <property type="entry name" value="DNA-BINDING PROTEIN"/>
    <property type="match status" value="1"/>
</dbReference>
<protein>
    <submittedName>
        <fullName evidence="3">Helix-turn-helix transcriptional regulator</fullName>
    </submittedName>
</protein>
<dbReference type="CDD" id="cd00093">
    <property type="entry name" value="HTH_XRE"/>
    <property type="match status" value="1"/>
</dbReference>
<dbReference type="Gene3D" id="1.10.260.40">
    <property type="entry name" value="lambda repressor-like DNA-binding domains"/>
    <property type="match status" value="1"/>
</dbReference>
<dbReference type="EMBL" id="CP108038">
    <property type="protein sequence ID" value="WUN86605.1"/>
    <property type="molecule type" value="Genomic_DNA"/>
</dbReference>
<dbReference type="Pfam" id="PF13443">
    <property type="entry name" value="HTH_26"/>
    <property type="match status" value="1"/>
</dbReference>
<dbReference type="InterPro" id="IPR001387">
    <property type="entry name" value="Cro/C1-type_HTH"/>
</dbReference>
<evidence type="ECO:0000259" key="2">
    <source>
        <dbReference type="PROSITE" id="PS50943"/>
    </source>
</evidence>
<evidence type="ECO:0000256" key="1">
    <source>
        <dbReference type="SAM" id="MobiDB-lite"/>
    </source>
</evidence>
<proteinExistence type="predicted"/>
<dbReference type="PROSITE" id="PS50943">
    <property type="entry name" value="HTH_CROC1"/>
    <property type="match status" value="1"/>
</dbReference>
<dbReference type="SUPFAM" id="SSF47413">
    <property type="entry name" value="lambda repressor-like DNA-binding domains"/>
    <property type="match status" value="1"/>
</dbReference>
<reference evidence="3" key="1">
    <citation type="submission" date="2022-10" db="EMBL/GenBank/DDBJ databases">
        <title>The complete genomes of actinobacterial strains from the NBC collection.</title>
        <authorList>
            <person name="Joergensen T.S."/>
            <person name="Alvarez Arevalo M."/>
            <person name="Sterndorff E.B."/>
            <person name="Faurdal D."/>
            <person name="Vuksanovic O."/>
            <person name="Mourched A.-S."/>
            <person name="Charusanti P."/>
            <person name="Shaw S."/>
            <person name="Blin K."/>
            <person name="Weber T."/>
        </authorList>
    </citation>
    <scope>NUCLEOTIDE SEQUENCE</scope>
    <source>
        <strain evidence="3">NBC_00302</strain>
    </source>
</reference>
<feature type="region of interest" description="Disordered" evidence="1">
    <location>
        <begin position="71"/>
        <end position="105"/>
    </location>
</feature>
<dbReference type="InterPro" id="IPR010982">
    <property type="entry name" value="Lambda_DNA-bd_dom_sf"/>
</dbReference>
<evidence type="ECO:0000313" key="4">
    <source>
        <dbReference type="Proteomes" id="UP001432071"/>
    </source>
</evidence>
<evidence type="ECO:0000313" key="3">
    <source>
        <dbReference type="EMBL" id="WUN86605.1"/>
    </source>
</evidence>
<feature type="compositionally biased region" description="Low complexity" evidence="1">
    <location>
        <begin position="90"/>
        <end position="99"/>
    </location>
</feature>
<keyword evidence="4" id="KW-1185">Reference proteome</keyword>
<gene>
    <name evidence="3" type="ORF">OHT53_11195</name>
</gene>